<evidence type="ECO:0000313" key="5">
    <source>
        <dbReference type="Proteomes" id="UP001552427"/>
    </source>
</evidence>
<evidence type="ECO:0000259" key="3">
    <source>
        <dbReference type="PROSITE" id="PS50983"/>
    </source>
</evidence>
<reference evidence="4 5" key="1">
    <citation type="submission" date="2024-06" db="EMBL/GenBank/DDBJ databases">
        <title>The Natural Products Discovery Center: Release of the First 8490 Sequenced Strains for Exploring Actinobacteria Biosynthetic Diversity.</title>
        <authorList>
            <person name="Kalkreuter E."/>
            <person name="Kautsar S.A."/>
            <person name="Yang D."/>
            <person name="Bader C.D."/>
            <person name="Teijaro C.N."/>
            <person name="Fluegel L."/>
            <person name="Davis C.M."/>
            <person name="Simpson J.R."/>
            <person name="Lauterbach L."/>
            <person name="Steele A.D."/>
            <person name="Gui C."/>
            <person name="Meng S."/>
            <person name="Li G."/>
            <person name="Viehrig K."/>
            <person name="Ye F."/>
            <person name="Su P."/>
            <person name="Kiefer A.F."/>
            <person name="Nichols A."/>
            <person name="Cepeda A.J."/>
            <person name="Yan W."/>
            <person name="Fan B."/>
            <person name="Jiang Y."/>
            <person name="Adhikari A."/>
            <person name="Zheng C.-J."/>
            <person name="Schuster L."/>
            <person name="Cowan T.M."/>
            <person name="Smanski M.J."/>
            <person name="Chevrette M.G."/>
            <person name="De Carvalho L.P.S."/>
            <person name="Shen B."/>
        </authorList>
    </citation>
    <scope>NUCLEOTIDE SEQUENCE [LARGE SCALE GENOMIC DNA]</scope>
    <source>
        <strain evidence="4 5">NPDC049574</strain>
    </source>
</reference>
<keyword evidence="2" id="KW-0732">Signal</keyword>
<evidence type="ECO:0000256" key="1">
    <source>
        <dbReference type="ARBA" id="ARBA00008814"/>
    </source>
</evidence>
<proteinExistence type="inferred from homology"/>
<dbReference type="PANTHER" id="PTHR30535">
    <property type="entry name" value="VITAMIN B12-BINDING PROTEIN"/>
    <property type="match status" value="1"/>
</dbReference>
<protein>
    <submittedName>
        <fullName evidence="4">ABC transporter substrate-binding protein</fullName>
    </submittedName>
</protein>
<dbReference type="SUPFAM" id="SSF53807">
    <property type="entry name" value="Helical backbone' metal receptor"/>
    <property type="match status" value="1"/>
</dbReference>
<accession>A0ABV3HE60</accession>
<dbReference type="RefSeq" id="WP_364458205.1">
    <property type="nucleotide sequence ID" value="NZ_JBFARM010000012.1"/>
</dbReference>
<dbReference type="PROSITE" id="PS51257">
    <property type="entry name" value="PROKAR_LIPOPROTEIN"/>
    <property type="match status" value="1"/>
</dbReference>
<dbReference type="EMBL" id="JBFARM010000012">
    <property type="protein sequence ID" value="MEV4290794.1"/>
    <property type="molecule type" value="Genomic_DNA"/>
</dbReference>
<dbReference type="Proteomes" id="UP001552427">
    <property type="component" value="Unassembled WGS sequence"/>
</dbReference>
<dbReference type="PANTHER" id="PTHR30535:SF7">
    <property type="entry name" value="IRON(III) DICITRATE-BINDING PROTEIN"/>
    <property type="match status" value="1"/>
</dbReference>
<sequence>MRRLLTLCLVSMLPLAATGCGGDVRPTAAGRSVVVKDCAGKDVSFSAPPAKVVTLDGYAAQTMARLGLTGKITGTGYPAPFTVDASPYREELAKVPVLAERVPVTEVVAAQRPDLVLTAFSAFGGPPGSPKDADLATMNAKGLAACLPGGDSPSGPALADLAPTYDYIRKLGTVFGVQDRADRLIAELRARQDAVSTGGARPRVMIVQDDPVAGQPIKTSGTGTIAHALLTLAGGENLFPDVHAMHADVSPEQVVKRDPEVIWVLTDYNFAKVKGRELVDEVRRNPLLSGTTAVKRGRVLSTSQYLVSFPSPLNLDALEQLAAGLRAGGR</sequence>
<dbReference type="PROSITE" id="PS50983">
    <property type="entry name" value="FE_B12_PBP"/>
    <property type="match status" value="1"/>
</dbReference>
<comment type="similarity">
    <text evidence="1">Belongs to the bacterial solute-binding protein 8 family.</text>
</comment>
<feature type="chain" id="PRO_5045296033" evidence="2">
    <location>
        <begin position="20"/>
        <end position="330"/>
    </location>
</feature>
<dbReference type="InterPro" id="IPR002491">
    <property type="entry name" value="ABC_transptr_periplasmic_BD"/>
</dbReference>
<organism evidence="4 5">
    <name type="scientific">Nonomuraea bangladeshensis</name>
    <dbReference type="NCBI Taxonomy" id="404385"/>
    <lineage>
        <taxon>Bacteria</taxon>
        <taxon>Bacillati</taxon>
        <taxon>Actinomycetota</taxon>
        <taxon>Actinomycetes</taxon>
        <taxon>Streptosporangiales</taxon>
        <taxon>Streptosporangiaceae</taxon>
        <taxon>Nonomuraea</taxon>
    </lineage>
</organism>
<name>A0ABV3HE60_9ACTN</name>
<evidence type="ECO:0000256" key="2">
    <source>
        <dbReference type="SAM" id="SignalP"/>
    </source>
</evidence>
<dbReference type="Gene3D" id="3.40.50.1980">
    <property type="entry name" value="Nitrogenase molybdenum iron protein domain"/>
    <property type="match status" value="2"/>
</dbReference>
<evidence type="ECO:0000313" key="4">
    <source>
        <dbReference type="EMBL" id="MEV4290794.1"/>
    </source>
</evidence>
<feature type="domain" description="Fe/B12 periplasmic-binding" evidence="3">
    <location>
        <begin position="51"/>
        <end position="329"/>
    </location>
</feature>
<dbReference type="InterPro" id="IPR050902">
    <property type="entry name" value="ABC_Transporter_SBP"/>
</dbReference>
<feature type="signal peptide" evidence="2">
    <location>
        <begin position="1"/>
        <end position="19"/>
    </location>
</feature>
<gene>
    <name evidence="4" type="ORF">AB0K40_35235</name>
</gene>
<comment type="caution">
    <text evidence="4">The sequence shown here is derived from an EMBL/GenBank/DDBJ whole genome shotgun (WGS) entry which is preliminary data.</text>
</comment>
<keyword evidence="5" id="KW-1185">Reference proteome</keyword>
<dbReference type="Pfam" id="PF01497">
    <property type="entry name" value="Peripla_BP_2"/>
    <property type="match status" value="1"/>
</dbReference>